<reference evidence="2 3" key="2">
    <citation type="submission" date="2018-09" db="EMBL/GenBank/DDBJ databases">
        <title>Genome of Sphaerochaeta halotolerans strain 4-11.</title>
        <authorList>
            <person name="Nazina T.N."/>
            <person name="Sokolova D.S."/>
        </authorList>
    </citation>
    <scope>NUCLEOTIDE SEQUENCE [LARGE SCALE GENOMIC DNA]</scope>
    <source>
        <strain evidence="2 3">4-11</strain>
    </source>
</reference>
<sequence length="147" mass="16381">MQEQLETPEELLPHRDPFLFLDELIEADEEHTVAKRVFTDDHFFFKGHFPAYPVVPGVILVETMAQCGGAGLCQTGLLPHGAFFVLASIEKAKFRAQVRPGDCAIIDVQNVRVSKIMLRQKGTITVNGNVAAEASWMCIVNSQQERI</sequence>
<comment type="caution">
    <text evidence="2">The sequence shown here is derived from an EMBL/GenBank/DDBJ whole genome shotgun (WGS) entry which is preliminary data.</text>
</comment>
<keyword evidence="1" id="KW-0456">Lyase</keyword>
<dbReference type="GO" id="GO:0016829">
    <property type="term" value="F:lyase activity"/>
    <property type="evidence" value="ECO:0007669"/>
    <property type="project" value="UniProtKB-KW"/>
</dbReference>
<dbReference type="Gene3D" id="3.10.129.10">
    <property type="entry name" value="Hotdog Thioesterase"/>
    <property type="match status" value="1"/>
</dbReference>
<dbReference type="EMBL" id="QUWK01000013">
    <property type="protein sequence ID" value="RFU94045.1"/>
    <property type="molecule type" value="Genomic_DNA"/>
</dbReference>
<dbReference type="InterPro" id="IPR029069">
    <property type="entry name" value="HotDog_dom_sf"/>
</dbReference>
<organism evidence="2 3">
    <name type="scientific">Sphaerochaeta halotolerans</name>
    <dbReference type="NCBI Taxonomy" id="2293840"/>
    <lineage>
        <taxon>Bacteria</taxon>
        <taxon>Pseudomonadati</taxon>
        <taxon>Spirochaetota</taxon>
        <taxon>Spirochaetia</taxon>
        <taxon>Spirochaetales</taxon>
        <taxon>Sphaerochaetaceae</taxon>
        <taxon>Sphaerochaeta</taxon>
    </lineage>
</organism>
<gene>
    <name evidence="2" type="ORF">DYP60_11485</name>
</gene>
<accession>A0A372ME23</accession>
<dbReference type="NCBIfam" id="NF000582">
    <property type="entry name" value="PRK00006.1"/>
    <property type="match status" value="1"/>
</dbReference>
<dbReference type="SUPFAM" id="SSF54637">
    <property type="entry name" value="Thioesterase/thiol ester dehydrase-isomerase"/>
    <property type="match status" value="1"/>
</dbReference>
<dbReference type="Proteomes" id="UP000264002">
    <property type="component" value="Unassembled WGS sequence"/>
</dbReference>
<evidence type="ECO:0000313" key="3">
    <source>
        <dbReference type="Proteomes" id="UP000264002"/>
    </source>
</evidence>
<keyword evidence="3" id="KW-1185">Reference proteome</keyword>
<protein>
    <submittedName>
        <fullName evidence="2">Beta-hydroxyacyl-ACP dehydratase</fullName>
    </submittedName>
</protein>
<dbReference type="InterPro" id="IPR013114">
    <property type="entry name" value="FabA_FabZ"/>
</dbReference>
<dbReference type="Pfam" id="PF07977">
    <property type="entry name" value="FabA"/>
    <property type="match status" value="1"/>
</dbReference>
<proteinExistence type="predicted"/>
<dbReference type="PANTHER" id="PTHR30272:SF1">
    <property type="entry name" value="3-HYDROXYACYL-[ACYL-CARRIER-PROTEIN] DEHYDRATASE"/>
    <property type="match status" value="1"/>
</dbReference>
<dbReference type="AlphaFoldDB" id="A0A372ME23"/>
<name>A0A372ME23_9SPIR</name>
<evidence type="ECO:0000313" key="2">
    <source>
        <dbReference type="EMBL" id="RFU94045.1"/>
    </source>
</evidence>
<evidence type="ECO:0000256" key="1">
    <source>
        <dbReference type="ARBA" id="ARBA00023239"/>
    </source>
</evidence>
<dbReference type="RefSeq" id="WP_117331152.1">
    <property type="nucleotide sequence ID" value="NZ_QUWK01000013.1"/>
</dbReference>
<reference evidence="3" key="1">
    <citation type="submission" date="2018-08" db="EMBL/GenBank/DDBJ databases">
        <authorList>
            <person name="Grouzdev D.S."/>
            <person name="Krutkina M.S."/>
        </authorList>
    </citation>
    <scope>NUCLEOTIDE SEQUENCE [LARGE SCALE GENOMIC DNA]</scope>
    <source>
        <strain evidence="3">4-11</strain>
    </source>
</reference>
<dbReference type="PANTHER" id="PTHR30272">
    <property type="entry name" value="3-HYDROXYACYL-[ACYL-CARRIER-PROTEIN] DEHYDRATASE"/>
    <property type="match status" value="1"/>
</dbReference>
<dbReference type="CDD" id="cd01288">
    <property type="entry name" value="FabZ"/>
    <property type="match status" value="1"/>
</dbReference>